<feature type="domain" description="Diphthamide synthase" evidence="6">
    <location>
        <begin position="1"/>
        <end position="243"/>
    </location>
</feature>
<dbReference type="EC" id="6.3.1.14" evidence="1"/>
<dbReference type="InterPro" id="IPR002761">
    <property type="entry name" value="Diphthami_syn_dom"/>
</dbReference>
<evidence type="ECO:0000259" key="6">
    <source>
        <dbReference type="Pfam" id="PF01902"/>
    </source>
</evidence>
<dbReference type="OMA" id="GHDIDSY"/>
<keyword evidence="8" id="KW-1185">Reference proteome</keyword>
<evidence type="ECO:0000256" key="3">
    <source>
        <dbReference type="ARBA" id="ARBA00029814"/>
    </source>
</evidence>
<dbReference type="Pfam" id="PF01902">
    <property type="entry name" value="Diphthami_syn_2"/>
    <property type="match status" value="1"/>
</dbReference>
<reference evidence="7 8" key="1">
    <citation type="submission" date="2015-07" db="EMBL/GenBank/DDBJ databases">
        <title>High-quality genome of monoxenous trypanosomatid Leptomonas pyrrhocoris.</title>
        <authorList>
            <person name="Flegontov P."/>
            <person name="Butenko A."/>
            <person name="Firsov S."/>
            <person name="Vlcek C."/>
            <person name="Logacheva M.D."/>
            <person name="Field M."/>
            <person name="Filatov D."/>
            <person name="Flegontova O."/>
            <person name="Gerasimov E."/>
            <person name="Jackson A.P."/>
            <person name="Kelly S."/>
            <person name="Opperdoes F."/>
            <person name="O'Reilly A."/>
            <person name="Votypka J."/>
            <person name="Yurchenko V."/>
            <person name="Lukes J."/>
        </authorList>
    </citation>
    <scope>NUCLEOTIDE SEQUENCE [LARGE SCALE GENOMIC DNA]</scope>
    <source>
        <strain evidence="7">H10</strain>
    </source>
</reference>
<dbReference type="PANTHER" id="PTHR12196">
    <property type="entry name" value="DOMAIN OF UNKNOWN FUNCTION 71 DUF71 -CONTAINING PROTEIN"/>
    <property type="match status" value="1"/>
</dbReference>
<evidence type="ECO:0000313" key="8">
    <source>
        <dbReference type="Proteomes" id="UP000037923"/>
    </source>
</evidence>
<name>A0A0M9G041_LEPPY</name>
<dbReference type="FunFam" id="3.40.50.620:FF:000373">
    <property type="entry name" value="ATP-binding region containing protein, putative"/>
    <property type="match status" value="1"/>
</dbReference>
<dbReference type="AlphaFoldDB" id="A0A0M9G041"/>
<dbReference type="InterPro" id="IPR030662">
    <property type="entry name" value="DPH6/MJ0570"/>
</dbReference>
<dbReference type="EMBL" id="LGTL01000010">
    <property type="protein sequence ID" value="KPA79426.1"/>
    <property type="molecule type" value="Genomic_DNA"/>
</dbReference>
<dbReference type="Gene3D" id="3.40.50.620">
    <property type="entry name" value="HUPs"/>
    <property type="match status" value="1"/>
</dbReference>
<accession>A0A0M9G041</accession>
<organism evidence="7 8">
    <name type="scientific">Leptomonas pyrrhocoris</name>
    <name type="common">Firebug parasite</name>
    <dbReference type="NCBI Taxonomy" id="157538"/>
    <lineage>
        <taxon>Eukaryota</taxon>
        <taxon>Discoba</taxon>
        <taxon>Euglenozoa</taxon>
        <taxon>Kinetoplastea</taxon>
        <taxon>Metakinetoplastina</taxon>
        <taxon>Trypanosomatida</taxon>
        <taxon>Trypanosomatidae</taxon>
        <taxon>Leishmaniinae</taxon>
        <taxon>Leptomonas</taxon>
    </lineage>
</organism>
<gene>
    <name evidence="7" type="ORF">ABB37_05266</name>
</gene>
<dbReference type="Proteomes" id="UP000037923">
    <property type="component" value="Unassembled WGS sequence"/>
</dbReference>
<dbReference type="InterPro" id="IPR014729">
    <property type="entry name" value="Rossmann-like_a/b/a_fold"/>
</dbReference>
<dbReference type="SUPFAM" id="SSF55298">
    <property type="entry name" value="YjgF-like"/>
    <property type="match status" value="1"/>
</dbReference>
<dbReference type="CDD" id="cd01994">
    <property type="entry name" value="AANH_PF0828-like"/>
    <property type="match status" value="1"/>
</dbReference>
<evidence type="ECO:0000256" key="5">
    <source>
        <dbReference type="ARBA" id="ARBA00048108"/>
    </source>
</evidence>
<dbReference type="VEuPathDB" id="TriTrypDB:LpyrH10_10_0350"/>
<dbReference type="Gene3D" id="3.30.1330.40">
    <property type="entry name" value="RutC-like"/>
    <property type="match status" value="1"/>
</dbReference>
<evidence type="ECO:0000256" key="1">
    <source>
        <dbReference type="ARBA" id="ARBA00012089"/>
    </source>
</evidence>
<dbReference type="OrthoDB" id="686384at2759"/>
<dbReference type="Gene3D" id="3.90.1490.10">
    <property type="entry name" value="putative n-type atp pyrophosphatase, domain 2"/>
    <property type="match status" value="1"/>
</dbReference>
<dbReference type="SUPFAM" id="SSF52402">
    <property type="entry name" value="Adenine nucleotide alpha hydrolases-like"/>
    <property type="match status" value="1"/>
</dbReference>
<dbReference type="GeneID" id="26905556"/>
<comment type="caution">
    <text evidence="7">The sequence shown here is derived from an EMBL/GenBank/DDBJ whole genome shotgun (WGS) entry which is preliminary data.</text>
</comment>
<dbReference type="GO" id="GO:0017183">
    <property type="term" value="P:protein histidyl modification to diphthamide"/>
    <property type="evidence" value="ECO:0007669"/>
    <property type="project" value="TreeGrafter"/>
</dbReference>
<comment type="catalytic activity">
    <reaction evidence="5">
        <text>diphthine-[translation elongation factor 2] + NH4(+) + ATP = diphthamide-[translation elongation factor 2] + AMP + diphosphate + H(+)</text>
        <dbReference type="Rhea" id="RHEA:19753"/>
        <dbReference type="Rhea" id="RHEA-COMP:10172"/>
        <dbReference type="Rhea" id="RHEA-COMP:10174"/>
        <dbReference type="ChEBI" id="CHEBI:15378"/>
        <dbReference type="ChEBI" id="CHEBI:16692"/>
        <dbReference type="ChEBI" id="CHEBI:28938"/>
        <dbReference type="ChEBI" id="CHEBI:30616"/>
        <dbReference type="ChEBI" id="CHEBI:33019"/>
        <dbReference type="ChEBI" id="CHEBI:82696"/>
        <dbReference type="ChEBI" id="CHEBI:456215"/>
        <dbReference type="EC" id="6.3.1.14"/>
    </reaction>
</comment>
<dbReference type="PANTHER" id="PTHR12196:SF2">
    <property type="entry name" value="DIPHTHINE--AMMONIA LIGASE"/>
    <property type="match status" value="1"/>
</dbReference>
<dbReference type="RefSeq" id="XP_015657865.1">
    <property type="nucleotide sequence ID" value="XM_015803223.1"/>
</dbReference>
<evidence type="ECO:0000256" key="4">
    <source>
        <dbReference type="ARBA" id="ARBA00031552"/>
    </source>
</evidence>
<sequence>MKTIALLSGGKDSILAVLMAYRYGHEPAVIVNIAPSLPADATTAEAEAEAAHGHDIDSYMYQTVGFEVMEVIAACLNVPLRRACVKRGRAKDQSLLYAEHPPEDDEVESLYHLVKEVKEEFPEVRGLTSGAILSNYQRNRVEFICDRLGLESLAYLWMRQPDEILDMAHALSVRAILVKTASIGLLPRKLIGKTLEEARPTLEKMTELYQSHLAGEGGEYETTVLNCPLFLHEQLAVTSVAVVMQDDNDISPSGHGVLTVQREVKSAAQQADEVQLLRRLRGGQIHFPSDVLPLLQTLSTSARALSTAQEDGEPTASAATSPSVRSFFLTAGAARPGVESQTFYGNVADASSSSAGNEAAIQSAVEACFDAAQAWATQRSLSPFYYHVRLPSPSWEAASRAAYSAKVPHVCPPGMLVTVRTHRGSEQASVYASNEMMVEVLAAPSDTIQRRVIHAQSRSCWAVGEPGPYAQGRRVGLPSGDALVFVSATAGRVPATREVATAHDLPAGCRQRLLAFLTKTEEAGAAVADVAAEFLFAMANCQSYLALYHHTLHDITRATVMVAAEVPQPILPPLWRWCAGDAAAPFAQVCTVASVDGLSAGEKVRILLECTESVEEGHCS</sequence>
<evidence type="ECO:0000256" key="2">
    <source>
        <dbReference type="ARBA" id="ARBA00018426"/>
    </source>
</evidence>
<protein>
    <recommendedName>
        <fullName evidence="2">Diphthine--ammonia ligase</fullName>
        <ecNumber evidence="1">6.3.1.14</ecNumber>
    </recommendedName>
    <alternativeName>
        <fullName evidence="3">Diphthamide synthase</fullName>
    </alternativeName>
    <alternativeName>
        <fullName evidence="4">Diphthamide synthetase</fullName>
    </alternativeName>
</protein>
<dbReference type="GO" id="GO:0017178">
    <property type="term" value="F:diphthine-ammonia ligase activity"/>
    <property type="evidence" value="ECO:0007669"/>
    <property type="project" value="UniProtKB-EC"/>
</dbReference>
<dbReference type="NCBIfam" id="TIGR00290">
    <property type="entry name" value="MJ0570_dom"/>
    <property type="match status" value="1"/>
</dbReference>
<dbReference type="InterPro" id="IPR035959">
    <property type="entry name" value="RutC-like_sf"/>
</dbReference>
<evidence type="ECO:0000313" key="7">
    <source>
        <dbReference type="EMBL" id="KPA79426.1"/>
    </source>
</evidence>
<proteinExistence type="predicted"/>